<evidence type="ECO:0000259" key="15">
    <source>
        <dbReference type="Pfam" id="PF09258"/>
    </source>
</evidence>
<dbReference type="InterPro" id="IPR004263">
    <property type="entry name" value="Exostosin"/>
</dbReference>
<dbReference type="GO" id="GO:0005789">
    <property type="term" value="C:endoplasmic reticulum membrane"/>
    <property type="evidence" value="ECO:0007669"/>
    <property type="project" value="UniProtKB-SubCell"/>
</dbReference>
<keyword evidence="6 13" id="KW-0812">Transmembrane</keyword>
<dbReference type="Proteomes" id="UP000085678">
    <property type="component" value="Unplaced"/>
</dbReference>
<dbReference type="RefSeq" id="XP_013413642.1">
    <property type="nucleotide sequence ID" value="XM_013558188.1"/>
</dbReference>
<dbReference type="InterPro" id="IPR040911">
    <property type="entry name" value="Exostosin_GT47"/>
</dbReference>
<dbReference type="KEGG" id="lak:106175986"/>
<accession>A0A1S3JTH4</accession>
<evidence type="ECO:0000256" key="9">
    <source>
        <dbReference type="ARBA" id="ARBA00022989"/>
    </source>
</evidence>
<protein>
    <submittedName>
        <fullName evidence="18">Exostosin-1a isoform X1</fullName>
    </submittedName>
    <submittedName>
        <fullName evidence="17">Exostosin-1a isoform X2</fullName>
    </submittedName>
</protein>
<evidence type="ECO:0000313" key="18">
    <source>
        <dbReference type="RefSeq" id="XP_013413642.1"/>
    </source>
</evidence>
<feature type="transmembrane region" description="Helical" evidence="13">
    <location>
        <begin position="7"/>
        <end position="28"/>
    </location>
</feature>
<evidence type="ECO:0000256" key="8">
    <source>
        <dbReference type="ARBA" id="ARBA00022968"/>
    </source>
</evidence>
<evidence type="ECO:0000256" key="12">
    <source>
        <dbReference type="ARBA" id="ARBA00023180"/>
    </source>
</evidence>
<dbReference type="OrthoDB" id="5954868at2759"/>
<reference evidence="17 18" key="1">
    <citation type="submission" date="2025-04" db="UniProtKB">
        <authorList>
            <consortium name="RefSeq"/>
        </authorList>
    </citation>
    <scope>IDENTIFICATION</scope>
    <source>
        <tissue evidence="17 18">Gonads</tissue>
    </source>
</reference>
<evidence type="ECO:0000256" key="3">
    <source>
        <dbReference type="ARBA" id="ARBA00010271"/>
    </source>
</evidence>
<evidence type="ECO:0000256" key="4">
    <source>
        <dbReference type="ARBA" id="ARBA00022676"/>
    </source>
</evidence>
<dbReference type="RefSeq" id="XP_013413641.1">
    <property type="nucleotide sequence ID" value="XM_013558187.1"/>
</dbReference>
<name>A0A1S3JTH4_LINAN</name>
<evidence type="ECO:0000313" key="16">
    <source>
        <dbReference type="Proteomes" id="UP000085678"/>
    </source>
</evidence>
<evidence type="ECO:0000313" key="17">
    <source>
        <dbReference type="RefSeq" id="XP_013413641.1"/>
    </source>
</evidence>
<dbReference type="STRING" id="7574.A0A1S3JTH4"/>
<dbReference type="GO" id="GO:0016757">
    <property type="term" value="F:glycosyltransferase activity"/>
    <property type="evidence" value="ECO:0007669"/>
    <property type="project" value="UniProtKB-KW"/>
</dbReference>
<comment type="similarity">
    <text evidence="3">Belongs to the glycosyltransferase 47 family.</text>
</comment>
<keyword evidence="7" id="KW-0256">Endoplasmic reticulum</keyword>
<evidence type="ECO:0000256" key="11">
    <source>
        <dbReference type="ARBA" id="ARBA00023157"/>
    </source>
</evidence>
<keyword evidence="8" id="KW-0735">Signal-anchor</keyword>
<evidence type="ECO:0000256" key="10">
    <source>
        <dbReference type="ARBA" id="ARBA00023136"/>
    </source>
</evidence>
<evidence type="ECO:0000256" key="6">
    <source>
        <dbReference type="ARBA" id="ARBA00022692"/>
    </source>
</evidence>
<dbReference type="InterPro" id="IPR029044">
    <property type="entry name" value="Nucleotide-diphossugar_trans"/>
</dbReference>
<feature type="domain" description="Glycosyl transferase 64" evidence="15">
    <location>
        <begin position="478"/>
        <end position="727"/>
    </location>
</feature>
<dbReference type="Pfam" id="PF09258">
    <property type="entry name" value="Glyco_transf_64"/>
    <property type="match status" value="1"/>
</dbReference>
<dbReference type="UniPathway" id="UPA00378"/>
<keyword evidence="5" id="KW-0808">Transferase</keyword>
<keyword evidence="16" id="KW-1185">Reference proteome</keyword>
<evidence type="ECO:0000256" key="5">
    <source>
        <dbReference type="ARBA" id="ARBA00022679"/>
    </source>
</evidence>
<comment type="subcellular location">
    <subcellularLocation>
        <location evidence="1">Endoplasmic reticulum membrane</location>
        <topology evidence="1">Single-pass type II membrane protein</topology>
    </subcellularLocation>
</comment>
<keyword evidence="4" id="KW-0328">Glycosyltransferase</keyword>
<dbReference type="PANTHER" id="PTHR48261:SF3">
    <property type="entry name" value="EXOSTOSIN GLYCOSYLTRANSFERASE 1"/>
    <property type="match status" value="1"/>
</dbReference>
<proteinExistence type="inferred from homology"/>
<sequence>MQAKKRYLLLVLCGVSVILCYILIPLLATYREDGSQSWHSDDLEFGGKSRRYLDAEDSHDDTNLQTFSRFQRATKTTGFRRRECRMETCFDFGRCSKGFKIYVYPTTEQVSVHYVKILNSLRDSRYYTTDPDEACIFFLAIDTTDRDTLSPSYVKNIPDKIAKLSHWNEGRNHVIFNLYSGTWPDYVQDQDFDIGYAILAKASISVQIFRPGFDISFPLFHKELAAKGVEKGTLGSLAVPPNTQYTLAFKGKRYLTGIGSESRNSLYHLHNGKDMILLTTCKHGKGWKVLQDERCPHDNEIYDKYDYKVLLNNSTFCLVPRGRRLGSFRFIEVLQAGCIPVLLANGWELPFSDVIDWNKAVVWGDERLLLQVPSIVHSISDADILAFRQQTQFLWETYFSSVDSMVQTVLEILKERVVQHSARTSVIWNSTPGAFSIQTDFSENLSDFPFYNNINQHRLSHSMVLPPMLPLATGGNFTAIVYVTNCVVLGSSPVSKLLKNLVKSSFLAKIIVLWNCDGPPPVRSKWPVIPKVPMIIKSVKTISARFHPWEEISNQAVLNLDEDVMLTTDEIDFAFVVWQHFPERIVGYPARNHFWDEPRSKWGYTSKWTNEYSMVLTGAAFYHRYYNYLYTTTLHPLMKKTVDQCQNCEDILMNFLVSHVTKLPPIKVTQRKQYKETMLPSNNISKQSTWLEADHFSQRQACINTFVTIFGYMPLVRSNTRLDPVLFKDPVSNLRKKYRQMEVL</sequence>
<dbReference type="Gene3D" id="3.90.550.10">
    <property type="entry name" value="Spore Coat Polysaccharide Biosynthesis Protein SpsA, Chain A"/>
    <property type="match status" value="1"/>
</dbReference>
<dbReference type="AlphaFoldDB" id="A0A1S3JTH4"/>
<evidence type="ECO:0000256" key="7">
    <source>
        <dbReference type="ARBA" id="ARBA00022824"/>
    </source>
</evidence>
<dbReference type="GO" id="GO:0015012">
    <property type="term" value="P:heparan sulfate proteoglycan biosynthetic process"/>
    <property type="evidence" value="ECO:0007669"/>
    <property type="project" value="UniProtKB-ARBA"/>
</dbReference>
<comment type="pathway">
    <text evidence="2">Protein modification; protein glycosylation.</text>
</comment>
<organism evidence="16 18">
    <name type="scientific">Lingula anatina</name>
    <name type="common">Brachiopod</name>
    <name type="synonym">Lingula unguis</name>
    <dbReference type="NCBI Taxonomy" id="7574"/>
    <lineage>
        <taxon>Eukaryota</taxon>
        <taxon>Metazoa</taxon>
        <taxon>Spiralia</taxon>
        <taxon>Lophotrochozoa</taxon>
        <taxon>Brachiopoda</taxon>
        <taxon>Linguliformea</taxon>
        <taxon>Lingulata</taxon>
        <taxon>Lingulida</taxon>
        <taxon>Linguloidea</taxon>
        <taxon>Lingulidae</taxon>
        <taxon>Lingula</taxon>
    </lineage>
</organism>
<feature type="domain" description="Exostosin GT47" evidence="14">
    <location>
        <begin position="96"/>
        <end position="378"/>
    </location>
</feature>
<keyword evidence="11" id="KW-1015">Disulfide bond</keyword>
<evidence type="ECO:0000256" key="2">
    <source>
        <dbReference type="ARBA" id="ARBA00004922"/>
    </source>
</evidence>
<gene>
    <name evidence="17 18" type="primary">LOC106175986</name>
</gene>
<dbReference type="InterPro" id="IPR015338">
    <property type="entry name" value="GT64_dom"/>
</dbReference>
<dbReference type="GeneID" id="106175986"/>
<dbReference type="Pfam" id="PF03016">
    <property type="entry name" value="Exostosin_GT47"/>
    <property type="match status" value="1"/>
</dbReference>
<keyword evidence="9 13" id="KW-1133">Transmembrane helix</keyword>
<dbReference type="SUPFAM" id="SSF53448">
    <property type="entry name" value="Nucleotide-diphospho-sugar transferases"/>
    <property type="match status" value="1"/>
</dbReference>
<keyword evidence="10 13" id="KW-0472">Membrane</keyword>
<evidence type="ECO:0000256" key="13">
    <source>
        <dbReference type="SAM" id="Phobius"/>
    </source>
</evidence>
<evidence type="ECO:0000259" key="14">
    <source>
        <dbReference type="Pfam" id="PF03016"/>
    </source>
</evidence>
<evidence type="ECO:0000256" key="1">
    <source>
        <dbReference type="ARBA" id="ARBA00004648"/>
    </source>
</evidence>
<dbReference type="PANTHER" id="PTHR48261">
    <property type="entry name" value="ACETYLGLUCOSAMINYLTRANSFERASE"/>
    <property type="match status" value="1"/>
</dbReference>
<keyword evidence="12" id="KW-0325">Glycoprotein</keyword>